<accession>A0A927H899</accession>
<feature type="domain" description="ABC transporter" evidence="4">
    <location>
        <begin position="1"/>
        <end position="229"/>
    </location>
</feature>
<dbReference type="GO" id="GO:0016887">
    <property type="term" value="F:ATP hydrolysis activity"/>
    <property type="evidence" value="ECO:0007669"/>
    <property type="project" value="InterPro"/>
</dbReference>
<dbReference type="InterPro" id="IPR051782">
    <property type="entry name" value="ABC_Transporter_VariousFunc"/>
</dbReference>
<dbReference type="PROSITE" id="PS00211">
    <property type="entry name" value="ABC_TRANSPORTER_1"/>
    <property type="match status" value="1"/>
</dbReference>
<dbReference type="PROSITE" id="PS50893">
    <property type="entry name" value="ABC_TRANSPORTER_2"/>
    <property type="match status" value="1"/>
</dbReference>
<reference evidence="5" key="1">
    <citation type="submission" date="2020-09" db="EMBL/GenBank/DDBJ databases">
        <title>A novel bacterium of genus Paenibacillus, isolated from South China Sea.</title>
        <authorList>
            <person name="Huang H."/>
            <person name="Mo K."/>
            <person name="Hu Y."/>
        </authorList>
    </citation>
    <scope>NUCLEOTIDE SEQUENCE</scope>
    <source>
        <strain evidence="5">IB182493</strain>
    </source>
</reference>
<dbReference type="SMART" id="SM00382">
    <property type="entry name" value="AAA"/>
    <property type="match status" value="1"/>
</dbReference>
<gene>
    <name evidence="5" type="ORF">IDH41_25045</name>
</gene>
<dbReference type="PANTHER" id="PTHR42939">
    <property type="entry name" value="ABC TRANSPORTER ATP-BINDING PROTEIN ALBC-RELATED"/>
    <property type="match status" value="1"/>
</dbReference>
<dbReference type="InterPro" id="IPR003593">
    <property type="entry name" value="AAA+_ATPase"/>
</dbReference>
<dbReference type="CDD" id="cd03230">
    <property type="entry name" value="ABC_DR_subfamily_A"/>
    <property type="match status" value="1"/>
</dbReference>
<dbReference type="RefSeq" id="WP_190866021.1">
    <property type="nucleotide sequence ID" value="NZ_JACXIY010000037.1"/>
</dbReference>
<dbReference type="Pfam" id="PF00005">
    <property type="entry name" value="ABC_tran"/>
    <property type="match status" value="1"/>
</dbReference>
<organism evidence="5 6">
    <name type="scientific">Paenibacillus arenilitoris</name>
    <dbReference type="NCBI Taxonomy" id="2772299"/>
    <lineage>
        <taxon>Bacteria</taxon>
        <taxon>Bacillati</taxon>
        <taxon>Bacillota</taxon>
        <taxon>Bacilli</taxon>
        <taxon>Bacillales</taxon>
        <taxon>Paenibacillaceae</taxon>
        <taxon>Paenibacillus</taxon>
    </lineage>
</organism>
<evidence type="ECO:0000256" key="2">
    <source>
        <dbReference type="ARBA" id="ARBA00022741"/>
    </source>
</evidence>
<dbReference type="InterPro" id="IPR017871">
    <property type="entry name" value="ABC_transporter-like_CS"/>
</dbReference>
<dbReference type="PANTHER" id="PTHR42939:SF3">
    <property type="entry name" value="ABC TRANSPORTER ATP-BINDING COMPONENT"/>
    <property type="match status" value="1"/>
</dbReference>
<evidence type="ECO:0000256" key="3">
    <source>
        <dbReference type="ARBA" id="ARBA00022840"/>
    </source>
</evidence>
<dbReference type="EMBL" id="JACXIY010000037">
    <property type="protein sequence ID" value="MBD2871850.1"/>
    <property type="molecule type" value="Genomic_DNA"/>
</dbReference>
<protein>
    <submittedName>
        <fullName evidence="5">ABC transporter ATP-binding protein</fullName>
    </submittedName>
</protein>
<dbReference type="Gene3D" id="3.40.50.300">
    <property type="entry name" value="P-loop containing nucleotide triphosphate hydrolases"/>
    <property type="match status" value="1"/>
</dbReference>
<dbReference type="SUPFAM" id="SSF52540">
    <property type="entry name" value="P-loop containing nucleoside triphosphate hydrolases"/>
    <property type="match status" value="1"/>
</dbReference>
<sequence>MNAVEFHQFTKRNGEFVLGRLDFQIYNGYITGLIGPNGSGKTTLIRSIMNLVLPDSGEVRVFGQSYRDKEREIKRQIGFVYDEDFFYNHLTVLEMKKIVSSFYPTWNESVFQRYLHDFQLPGRRKIRDLSKGMKTKFALAAALAHEPDLLIMDEPTSGLDPVFRREVLSILSGYIQEGHRSVLFSTHISADLERIADYIVYVRNGQLKFSGSKEELIDSYLLVKGPLECLQTNRFRDKVIGLQQNALGFEGLIAKEGLSEDDIGSRVTAEKPSLDDILVFTREVR</sequence>
<keyword evidence="2" id="KW-0547">Nucleotide-binding</keyword>
<dbReference type="InterPro" id="IPR003439">
    <property type="entry name" value="ABC_transporter-like_ATP-bd"/>
</dbReference>
<keyword evidence="3 5" id="KW-0067">ATP-binding</keyword>
<dbReference type="Proteomes" id="UP000632125">
    <property type="component" value="Unassembled WGS sequence"/>
</dbReference>
<evidence type="ECO:0000313" key="6">
    <source>
        <dbReference type="Proteomes" id="UP000632125"/>
    </source>
</evidence>
<dbReference type="GO" id="GO:0005524">
    <property type="term" value="F:ATP binding"/>
    <property type="evidence" value="ECO:0007669"/>
    <property type="project" value="UniProtKB-KW"/>
</dbReference>
<keyword evidence="6" id="KW-1185">Reference proteome</keyword>
<evidence type="ECO:0000313" key="5">
    <source>
        <dbReference type="EMBL" id="MBD2871850.1"/>
    </source>
</evidence>
<proteinExistence type="predicted"/>
<evidence type="ECO:0000259" key="4">
    <source>
        <dbReference type="PROSITE" id="PS50893"/>
    </source>
</evidence>
<comment type="caution">
    <text evidence="5">The sequence shown here is derived from an EMBL/GenBank/DDBJ whole genome shotgun (WGS) entry which is preliminary data.</text>
</comment>
<dbReference type="AlphaFoldDB" id="A0A927H899"/>
<keyword evidence="1" id="KW-0813">Transport</keyword>
<evidence type="ECO:0000256" key="1">
    <source>
        <dbReference type="ARBA" id="ARBA00022448"/>
    </source>
</evidence>
<dbReference type="InterPro" id="IPR027417">
    <property type="entry name" value="P-loop_NTPase"/>
</dbReference>
<name>A0A927H899_9BACL</name>